<dbReference type="InterPro" id="IPR000182">
    <property type="entry name" value="GNAT_dom"/>
</dbReference>
<comment type="caution">
    <text evidence="3">The sequence shown here is derived from an EMBL/GenBank/DDBJ whole genome shotgun (WGS) entry which is preliminary data.</text>
</comment>
<evidence type="ECO:0000313" key="4">
    <source>
        <dbReference type="Proteomes" id="UP000295645"/>
    </source>
</evidence>
<dbReference type="EMBL" id="SMCS01000005">
    <property type="protein sequence ID" value="TCV93436.1"/>
    <property type="molecule type" value="Genomic_DNA"/>
</dbReference>
<dbReference type="AlphaFoldDB" id="A0A4R3YM99"/>
<dbReference type="PANTHER" id="PTHR31435">
    <property type="entry name" value="PROTEIN NATD1"/>
    <property type="match status" value="1"/>
</dbReference>
<dbReference type="SUPFAM" id="SSF55729">
    <property type="entry name" value="Acyl-CoA N-acyltransferases (Nat)"/>
    <property type="match status" value="1"/>
</dbReference>
<evidence type="ECO:0000313" key="3">
    <source>
        <dbReference type="EMBL" id="TCV93436.1"/>
    </source>
</evidence>
<reference evidence="3 4" key="1">
    <citation type="submission" date="2019-03" db="EMBL/GenBank/DDBJ databases">
        <title>Above-ground endophytic microbial communities from plants in different locations in the United States.</title>
        <authorList>
            <person name="Frank C."/>
        </authorList>
    </citation>
    <scope>NUCLEOTIDE SEQUENCE [LARGE SCALE GENOMIC DNA]</scope>
    <source>
        <strain evidence="3 4">LP_13_YM</strain>
    </source>
</reference>
<dbReference type="InterPro" id="IPR016181">
    <property type="entry name" value="Acyl_CoA_acyltransferase"/>
</dbReference>
<dbReference type="InterPro" id="IPR031165">
    <property type="entry name" value="GNAT_YJDJ"/>
</dbReference>
<accession>A0A4R3YM99</accession>
<dbReference type="Proteomes" id="UP000295645">
    <property type="component" value="Unassembled WGS sequence"/>
</dbReference>
<dbReference type="PROSITE" id="PS51729">
    <property type="entry name" value="GNAT_YJDJ"/>
    <property type="match status" value="1"/>
</dbReference>
<feature type="domain" description="N-acetyltransferase" evidence="1">
    <location>
        <begin position="1"/>
        <end position="106"/>
    </location>
</feature>
<dbReference type="GO" id="GO:0016747">
    <property type="term" value="F:acyltransferase activity, transferring groups other than amino-acyl groups"/>
    <property type="evidence" value="ECO:0007669"/>
    <property type="project" value="InterPro"/>
</dbReference>
<dbReference type="RefSeq" id="WP_165973611.1">
    <property type="nucleotide sequence ID" value="NZ_SMCS01000005.1"/>
</dbReference>
<feature type="domain" description="N-acetyltransferase" evidence="2">
    <location>
        <begin position="8"/>
        <end position="93"/>
    </location>
</feature>
<dbReference type="CDD" id="cd04301">
    <property type="entry name" value="NAT_SF"/>
    <property type="match status" value="1"/>
</dbReference>
<keyword evidence="4" id="KW-1185">Reference proteome</keyword>
<dbReference type="PROSITE" id="PS51186">
    <property type="entry name" value="GNAT"/>
    <property type="match status" value="1"/>
</dbReference>
<evidence type="ECO:0000259" key="1">
    <source>
        <dbReference type="PROSITE" id="PS51186"/>
    </source>
</evidence>
<organism evidence="3 4">
    <name type="scientific">Luteibacter rhizovicinus</name>
    <dbReference type="NCBI Taxonomy" id="242606"/>
    <lineage>
        <taxon>Bacteria</taxon>
        <taxon>Pseudomonadati</taxon>
        <taxon>Pseudomonadota</taxon>
        <taxon>Gammaproteobacteria</taxon>
        <taxon>Lysobacterales</taxon>
        <taxon>Rhodanobacteraceae</taxon>
        <taxon>Luteibacter</taxon>
    </lineage>
</organism>
<dbReference type="PANTHER" id="PTHR31435:SF9">
    <property type="entry name" value="PROTEIN NATD1"/>
    <property type="match status" value="1"/>
</dbReference>
<protein>
    <submittedName>
        <fullName evidence="3">Uncharacterized protein</fullName>
    </submittedName>
</protein>
<dbReference type="InterPro" id="IPR045057">
    <property type="entry name" value="Gcn5-rel_NAT"/>
</dbReference>
<sequence length="106" mass="11825">MSGPIVITHDDENRCFLAVVDGVEAFTRYAFAEGVATFIRTYIPDAFRGRGIATQLIRVSLTQAREAGWRVTPECPMVATYMKEHPETQDLLTPAGLRLLGLKIDR</sequence>
<dbReference type="Pfam" id="PF14542">
    <property type="entry name" value="Acetyltransf_CG"/>
    <property type="match status" value="1"/>
</dbReference>
<gene>
    <name evidence="3" type="ORF">EC912_105297</name>
</gene>
<name>A0A4R3YM99_9GAMM</name>
<evidence type="ECO:0000259" key="2">
    <source>
        <dbReference type="PROSITE" id="PS51729"/>
    </source>
</evidence>
<dbReference type="Gene3D" id="3.40.630.30">
    <property type="match status" value="1"/>
</dbReference>
<proteinExistence type="predicted"/>